<reference evidence="2" key="1">
    <citation type="journal article" date="2022" name="bioRxiv">
        <title>Sequencing and chromosome-scale assembly of the giantPleurodeles waltlgenome.</title>
        <authorList>
            <person name="Brown T."/>
            <person name="Elewa A."/>
            <person name="Iarovenko S."/>
            <person name="Subramanian E."/>
            <person name="Araus A.J."/>
            <person name="Petzold A."/>
            <person name="Susuki M."/>
            <person name="Suzuki K.-i.T."/>
            <person name="Hayashi T."/>
            <person name="Toyoda A."/>
            <person name="Oliveira C."/>
            <person name="Osipova E."/>
            <person name="Leigh N.D."/>
            <person name="Simon A."/>
            <person name="Yun M.H."/>
        </authorList>
    </citation>
    <scope>NUCLEOTIDE SEQUENCE</scope>
    <source>
        <strain evidence="2">20211129_DDA</strain>
        <tissue evidence="2">Liver</tissue>
    </source>
</reference>
<dbReference type="AlphaFoldDB" id="A0AAV7LYX8"/>
<evidence type="ECO:0000313" key="3">
    <source>
        <dbReference type="Proteomes" id="UP001066276"/>
    </source>
</evidence>
<proteinExistence type="predicted"/>
<gene>
    <name evidence="2" type="ORF">NDU88_000728</name>
</gene>
<name>A0AAV7LYX8_PLEWA</name>
<evidence type="ECO:0000256" key="1">
    <source>
        <dbReference type="SAM" id="MobiDB-lite"/>
    </source>
</evidence>
<dbReference type="EMBL" id="JANPWB010000014">
    <property type="protein sequence ID" value="KAJ1095567.1"/>
    <property type="molecule type" value="Genomic_DNA"/>
</dbReference>
<feature type="compositionally biased region" description="Gly residues" evidence="1">
    <location>
        <begin position="1"/>
        <end position="12"/>
    </location>
</feature>
<sequence>MSGTLAAGGGEDSGMRQRGQKGHTQMSGRPVPACGQIEWAAVLSYGVGVQCTRAEALARQPVEGVGWTCVASLPPPAPPLAAAQLLCQGIVDPLERRSLQVWNFGVARAPRTGEGGHPACWTLAWETFEACGGAKLWLEGGGLLQASSAGSPL</sequence>
<keyword evidence="3" id="KW-1185">Reference proteome</keyword>
<dbReference type="Proteomes" id="UP001066276">
    <property type="component" value="Chromosome 10"/>
</dbReference>
<organism evidence="2 3">
    <name type="scientific">Pleurodeles waltl</name>
    <name type="common">Iberian ribbed newt</name>
    <dbReference type="NCBI Taxonomy" id="8319"/>
    <lineage>
        <taxon>Eukaryota</taxon>
        <taxon>Metazoa</taxon>
        <taxon>Chordata</taxon>
        <taxon>Craniata</taxon>
        <taxon>Vertebrata</taxon>
        <taxon>Euteleostomi</taxon>
        <taxon>Amphibia</taxon>
        <taxon>Batrachia</taxon>
        <taxon>Caudata</taxon>
        <taxon>Salamandroidea</taxon>
        <taxon>Salamandridae</taxon>
        <taxon>Pleurodelinae</taxon>
        <taxon>Pleurodeles</taxon>
    </lineage>
</organism>
<evidence type="ECO:0000313" key="2">
    <source>
        <dbReference type="EMBL" id="KAJ1095567.1"/>
    </source>
</evidence>
<comment type="caution">
    <text evidence="2">The sequence shown here is derived from an EMBL/GenBank/DDBJ whole genome shotgun (WGS) entry which is preliminary data.</text>
</comment>
<accession>A0AAV7LYX8</accession>
<protein>
    <submittedName>
        <fullName evidence="2">Uncharacterized protein</fullName>
    </submittedName>
</protein>
<feature type="region of interest" description="Disordered" evidence="1">
    <location>
        <begin position="1"/>
        <end position="29"/>
    </location>
</feature>